<name>A0AAP8TTY0_9STAP</name>
<dbReference type="CDD" id="cd12797">
    <property type="entry name" value="M23_peptidase"/>
    <property type="match status" value="1"/>
</dbReference>
<evidence type="ECO:0000256" key="2">
    <source>
        <dbReference type="ARBA" id="ARBA00001947"/>
    </source>
</evidence>
<evidence type="ECO:0000259" key="8">
    <source>
        <dbReference type="Pfam" id="PF01551"/>
    </source>
</evidence>
<reference evidence="9 10" key="1">
    <citation type="submission" date="2017-08" db="EMBL/GenBank/DDBJ databases">
        <title>Draft genome sequences of 64 type strains of genus Staph aureus.</title>
        <authorList>
            <person name="Cole K."/>
            <person name="Golubchik T."/>
            <person name="Russell J."/>
            <person name="Foster D."/>
            <person name="Llewelyn M."/>
            <person name="Wilson D."/>
            <person name="Crook D."/>
            <person name="Paul J."/>
        </authorList>
    </citation>
    <scope>NUCLEOTIDE SEQUENCE [LARGE SCALE GENOMIC DNA]</scope>
    <source>
        <strain evidence="9 10">NCTC 12101</strain>
    </source>
</reference>
<comment type="similarity">
    <text evidence="3">Belongs to the peptidase M23B family.</text>
</comment>
<evidence type="ECO:0000256" key="7">
    <source>
        <dbReference type="SAM" id="Phobius"/>
    </source>
</evidence>
<comment type="catalytic activity">
    <reaction evidence="1">
        <text>Hydrolysis of the -Gly-|-Gly- bond in the pentaglycine inter-peptide link joining staphylococcal cell wall peptidoglycans.</text>
        <dbReference type="EC" id="3.4.24.75"/>
    </reaction>
</comment>
<dbReference type="InterPro" id="IPR016047">
    <property type="entry name" value="M23ase_b-sheet_dom"/>
</dbReference>
<evidence type="ECO:0000313" key="10">
    <source>
        <dbReference type="Proteomes" id="UP000242470"/>
    </source>
</evidence>
<dbReference type="Gene3D" id="2.70.70.10">
    <property type="entry name" value="Glucose Permease (Domain IIA)"/>
    <property type="match status" value="1"/>
</dbReference>
<feature type="compositionally biased region" description="Basic and acidic residues" evidence="6">
    <location>
        <begin position="184"/>
        <end position="194"/>
    </location>
</feature>
<protein>
    <recommendedName>
        <fullName evidence="4">lysostaphin</fullName>
        <ecNumber evidence="4">3.4.24.75</ecNumber>
    </recommendedName>
</protein>
<keyword evidence="5" id="KW-0378">Hydrolase</keyword>
<dbReference type="SUPFAM" id="SSF51261">
    <property type="entry name" value="Duplicated hybrid motif"/>
    <property type="match status" value="1"/>
</dbReference>
<dbReference type="PANTHER" id="PTHR21666">
    <property type="entry name" value="PEPTIDASE-RELATED"/>
    <property type="match status" value="1"/>
</dbReference>
<feature type="transmembrane region" description="Helical" evidence="7">
    <location>
        <begin position="7"/>
        <end position="25"/>
    </location>
</feature>
<keyword evidence="7" id="KW-0472">Membrane</keyword>
<evidence type="ECO:0000256" key="4">
    <source>
        <dbReference type="ARBA" id="ARBA00012322"/>
    </source>
</evidence>
<dbReference type="EMBL" id="PPQW01000005">
    <property type="protein sequence ID" value="PNZ69185.1"/>
    <property type="molecule type" value="Genomic_DNA"/>
</dbReference>
<keyword evidence="7" id="KW-0812">Transmembrane</keyword>
<keyword evidence="5" id="KW-0645">Protease</keyword>
<dbReference type="Proteomes" id="UP000242470">
    <property type="component" value="Unassembled WGS sequence"/>
</dbReference>
<dbReference type="InterPro" id="IPR011055">
    <property type="entry name" value="Dup_hybrid_motif"/>
</dbReference>
<evidence type="ECO:0000256" key="3">
    <source>
        <dbReference type="ARBA" id="ARBA00006646"/>
    </source>
</evidence>
<dbReference type="GO" id="GO:0004222">
    <property type="term" value="F:metalloendopeptidase activity"/>
    <property type="evidence" value="ECO:0007669"/>
    <property type="project" value="TreeGrafter"/>
</dbReference>
<keyword evidence="7" id="KW-1133">Transmembrane helix</keyword>
<dbReference type="InterPro" id="IPR050570">
    <property type="entry name" value="Cell_wall_metabolism_enzyme"/>
</dbReference>
<proteinExistence type="inferred from homology"/>
<dbReference type="GO" id="GO:0006508">
    <property type="term" value="P:proteolysis"/>
    <property type="evidence" value="ECO:0007669"/>
    <property type="project" value="UniProtKB-KW"/>
</dbReference>
<dbReference type="Pfam" id="PF01551">
    <property type="entry name" value="Peptidase_M23"/>
    <property type="match status" value="1"/>
</dbReference>
<comment type="cofactor">
    <cofactor evidence="2">
        <name>Zn(2+)</name>
        <dbReference type="ChEBI" id="CHEBI:29105"/>
    </cofactor>
</comment>
<feature type="domain" description="M23ase beta-sheet core" evidence="8">
    <location>
        <begin position="75"/>
        <end position="166"/>
    </location>
</feature>
<organism evidence="9 10">
    <name type="scientific">Staphylococcus auricularis</name>
    <dbReference type="NCBI Taxonomy" id="29379"/>
    <lineage>
        <taxon>Bacteria</taxon>
        <taxon>Bacillati</taxon>
        <taxon>Bacillota</taxon>
        <taxon>Bacilli</taxon>
        <taxon>Bacillales</taxon>
        <taxon>Staphylococcaceae</taxon>
        <taxon>Staphylococcus</taxon>
    </lineage>
</organism>
<evidence type="ECO:0000256" key="1">
    <source>
        <dbReference type="ARBA" id="ARBA00001667"/>
    </source>
</evidence>
<evidence type="ECO:0000313" key="9">
    <source>
        <dbReference type="EMBL" id="PNZ69185.1"/>
    </source>
</evidence>
<comment type="caution">
    <text evidence="9">The sequence shown here is derived from an EMBL/GenBank/DDBJ whole genome shotgun (WGS) entry which is preliminary data.</text>
</comment>
<dbReference type="PANTHER" id="PTHR21666:SF270">
    <property type="entry name" value="MUREIN HYDROLASE ACTIVATOR ENVC"/>
    <property type="match status" value="1"/>
</dbReference>
<keyword evidence="5" id="KW-0482">Metalloprotease</keyword>
<dbReference type="AlphaFoldDB" id="A0AAP8TTY0"/>
<dbReference type="EC" id="3.4.24.75" evidence="4"/>
<sequence>MKRAIKILLICGVILIPAILIFTNMERIQSWFNDIKTTVASSDQSEDDYDWDDLFDGSRETETFGEYEYADFDGKHYGIDYALPRKTPIKAAADGIVTRTFKDKLGGNVLQIAEDDGKHYEWYMHLSEYKVETGDEVKRGDVVALSGNTGEQTTGPHLHFQRMKGGVGNKYAEDPADFVDQLPDGEKSLYDLEK</sequence>
<evidence type="ECO:0000256" key="6">
    <source>
        <dbReference type="SAM" id="MobiDB-lite"/>
    </source>
</evidence>
<feature type="region of interest" description="Disordered" evidence="6">
    <location>
        <begin position="171"/>
        <end position="194"/>
    </location>
</feature>
<evidence type="ECO:0000256" key="5">
    <source>
        <dbReference type="ARBA" id="ARBA00023049"/>
    </source>
</evidence>
<gene>
    <name evidence="9" type="ORF">CD158_01275</name>
</gene>
<accession>A0AAP8TTY0</accession>